<dbReference type="PANTHER" id="PTHR42794:SF1">
    <property type="entry name" value="HEMIN IMPORT ATP-BINDING PROTEIN HMUV"/>
    <property type="match status" value="1"/>
</dbReference>
<dbReference type="GO" id="GO:0016887">
    <property type="term" value="F:ATP hydrolysis activity"/>
    <property type="evidence" value="ECO:0007669"/>
    <property type="project" value="InterPro"/>
</dbReference>
<evidence type="ECO:0000256" key="4">
    <source>
        <dbReference type="ARBA" id="ARBA00022967"/>
    </source>
</evidence>
<keyword evidence="3" id="KW-0067">ATP-binding</keyword>
<keyword evidence="8" id="KW-1185">Reference proteome</keyword>
<dbReference type="InterPro" id="IPR027417">
    <property type="entry name" value="P-loop_NTPase"/>
</dbReference>
<evidence type="ECO:0000256" key="5">
    <source>
        <dbReference type="ARBA" id="ARBA00037066"/>
    </source>
</evidence>
<dbReference type="EC" id="3.6.3.34" evidence="7"/>
<dbReference type="NCBIfam" id="NF010068">
    <property type="entry name" value="PRK13548.1"/>
    <property type="match status" value="1"/>
</dbReference>
<organism evidence="7 8">
    <name type="scientific">Pyrinomonas methylaliphatogenes</name>
    <dbReference type="NCBI Taxonomy" id="454194"/>
    <lineage>
        <taxon>Bacteria</taxon>
        <taxon>Pseudomonadati</taxon>
        <taxon>Acidobacteriota</taxon>
        <taxon>Blastocatellia</taxon>
        <taxon>Blastocatellales</taxon>
        <taxon>Pyrinomonadaceae</taxon>
        <taxon>Pyrinomonas</taxon>
    </lineage>
</organism>
<evidence type="ECO:0000256" key="3">
    <source>
        <dbReference type="ARBA" id="ARBA00022840"/>
    </source>
</evidence>
<keyword evidence="4" id="KW-1278">Translocase</keyword>
<feature type="domain" description="ABC transporter" evidence="6">
    <location>
        <begin position="7"/>
        <end position="246"/>
    </location>
</feature>
<comment type="function">
    <text evidence="5">Part of the ABC transporter complex HmuTUV involved in hemin import. Responsible for energy coupling to the transport system.</text>
</comment>
<evidence type="ECO:0000313" key="7">
    <source>
        <dbReference type="EMBL" id="CDM64289.1"/>
    </source>
</evidence>
<evidence type="ECO:0000256" key="2">
    <source>
        <dbReference type="ARBA" id="ARBA00022741"/>
    </source>
</evidence>
<reference evidence="7 8" key="2">
    <citation type="submission" date="2015-01" db="EMBL/GenBank/DDBJ databases">
        <title>Complete genome sequence of Pyrinomonas methylaliphatogenes type strain K22T.</title>
        <authorList>
            <person name="Lee K.C.Y."/>
            <person name="Power J.F."/>
            <person name="Dunfield P.F."/>
            <person name="Morgan X.C."/>
            <person name="Huttenhower C."/>
            <person name="Stott M.B."/>
        </authorList>
    </citation>
    <scope>NUCLEOTIDE SEQUENCE [LARGE SCALE GENOMIC DNA]</scope>
    <source>
        <strain evidence="7 8">K22</strain>
    </source>
</reference>
<reference evidence="7 8" key="1">
    <citation type="submission" date="2013-12" db="EMBL/GenBank/DDBJ databases">
        <authorList>
            <person name="Stott M."/>
        </authorList>
    </citation>
    <scope>NUCLEOTIDE SEQUENCE [LARGE SCALE GENOMIC DNA]</scope>
    <source>
        <strain evidence="7 8">K22</strain>
    </source>
</reference>
<name>A0A0B6WVH3_9BACT</name>
<sequence>MCGEVILEAEGIAVRRETRALLREASLALRTGELVIIVGPNGAGKSTLLRVLSGELAPSAGTVALRGRELGRWRKDELARVRAVLPQNSALDFPFTVFEVALLGRLPHARGMHPTRRDRQIAWAALELTSTAELSARLYPTLSGGERQRVQLARVLAQIWESDEPRCLLLDEPTTNLDLVHQHATLKIARAFAERNTGVIAVLHDLNLAAQYADRVAVLHRGEIVAIGPVSDALAPELVHRVFGLETVALRHPELTTHLLVPKDGACKKERTDSQ</sequence>
<dbReference type="STRING" id="454194.PYK22_00282"/>
<dbReference type="GO" id="GO:0005524">
    <property type="term" value="F:ATP binding"/>
    <property type="evidence" value="ECO:0007669"/>
    <property type="project" value="UniProtKB-KW"/>
</dbReference>
<evidence type="ECO:0000259" key="6">
    <source>
        <dbReference type="PROSITE" id="PS50893"/>
    </source>
</evidence>
<proteinExistence type="predicted"/>
<evidence type="ECO:0000256" key="1">
    <source>
        <dbReference type="ARBA" id="ARBA00022448"/>
    </source>
</evidence>
<keyword evidence="2" id="KW-0547">Nucleotide-binding</keyword>
<dbReference type="InterPro" id="IPR003439">
    <property type="entry name" value="ABC_transporter-like_ATP-bd"/>
</dbReference>
<dbReference type="EMBL" id="CBXV010000001">
    <property type="protein sequence ID" value="CDM64289.1"/>
    <property type="molecule type" value="Genomic_DNA"/>
</dbReference>
<dbReference type="PANTHER" id="PTHR42794">
    <property type="entry name" value="HEMIN IMPORT ATP-BINDING PROTEIN HMUV"/>
    <property type="match status" value="1"/>
</dbReference>
<keyword evidence="7" id="KW-0378">Hydrolase</keyword>
<dbReference type="Proteomes" id="UP000031518">
    <property type="component" value="Unassembled WGS sequence"/>
</dbReference>
<dbReference type="RefSeq" id="WP_211197578.1">
    <property type="nucleotide sequence ID" value="NZ_CBXV010000001.1"/>
</dbReference>
<dbReference type="SMART" id="SM00382">
    <property type="entry name" value="AAA"/>
    <property type="match status" value="1"/>
</dbReference>
<dbReference type="AlphaFoldDB" id="A0A0B6WVH3"/>
<protein>
    <submittedName>
        <fullName evidence="7">ABC-type hemin transport system, ATPase component</fullName>
        <ecNumber evidence="7">3.6.3.34</ecNumber>
    </submittedName>
</protein>
<accession>A0A0B6WVH3</accession>
<keyword evidence="1" id="KW-0813">Transport</keyword>
<dbReference type="Gene3D" id="3.40.50.300">
    <property type="entry name" value="P-loop containing nucleotide triphosphate hydrolases"/>
    <property type="match status" value="1"/>
</dbReference>
<dbReference type="FunFam" id="3.40.50.300:FF:000134">
    <property type="entry name" value="Iron-enterobactin ABC transporter ATP-binding protein"/>
    <property type="match status" value="1"/>
</dbReference>
<dbReference type="InterPro" id="IPR017871">
    <property type="entry name" value="ABC_transporter-like_CS"/>
</dbReference>
<dbReference type="PROSITE" id="PS00211">
    <property type="entry name" value="ABC_TRANSPORTER_1"/>
    <property type="match status" value="1"/>
</dbReference>
<evidence type="ECO:0000313" key="8">
    <source>
        <dbReference type="Proteomes" id="UP000031518"/>
    </source>
</evidence>
<dbReference type="InterPro" id="IPR003593">
    <property type="entry name" value="AAA+_ATPase"/>
</dbReference>
<dbReference type="SUPFAM" id="SSF52540">
    <property type="entry name" value="P-loop containing nucleoside triphosphate hydrolases"/>
    <property type="match status" value="1"/>
</dbReference>
<dbReference type="Pfam" id="PF00005">
    <property type="entry name" value="ABC_tran"/>
    <property type="match status" value="1"/>
</dbReference>
<dbReference type="PROSITE" id="PS50893">
    <property type="entry name" value="ABC_TRANSPORTER_2"/>
    <property type="match status" value="1"/>
</dbReference>
<dbReference type="CDD" id="cd03214">
    <property type="entry name" value="ABC_Iron-Siderophores_B12_Hemin"/>
    <property type="match status" value="1"/>
</dbReference>
<gene>
    <name evidence="7" type="ORF">PYK22_00282</name>
</gene>